<dbReference type="GO" id="GO:0030313">
    <property type="term" value="C:cell envelope"/>
    <property type="evidence" value="ECO:0007669"/>
    <property type="project" value="UniProtKB-SubCell"/>
</dbReference>
<dbReference type="InterPro" id="IPR050465">
    <property type="entry name" value="UPF0194_transport"/>
</dbReference>
<feature type="coiled-coil region" evidence="3">
    <location>
        <begin position="258"/>
        <end position="287"/>
    </location>
</feature>
<evidence type="ECO:0000256" key="2">
    <source>
        <dbReference type="ARBA" id="ARBA00023054"/>
    </source>
</evidence>
<keyword evidence="6" id="KW-1185">Reference proteome</keyword>
<name>A0A517SP30_9BACT</name>
<evidence type="ECO:0000256" key="3">
    <source>
        <dbReference type="SAM" id="Coils"/>
    </source>
</evidence>
<dbReference type="OrthoDB" id="243506at2"/>
<sequence precursor="true">MRSYFQSLIHPGKQLLLLSCVAVSPFLTSGQSHLASADDDKADQAETISIDGVVTGGTVVELTANTKQLSGLTIEKILPSIELVKKGQPLIWFETKALDKKLEDAETALKLAELTAKEAEFDYEAFVKSSELDLQAATRQRDRARQDHDYYQKVDRPGQLEQAEQSLISSRFSFESAREEYQQLLQMYKEDDLTEESEEIVLRRAKRSMESAAFSLKRAELRHKQTLETTIPRQDIDQKDAIARAMMAFAKSNQSIRNAQAKRKLEIQQSRRNFQRQKSDFETMQRERSKVVINSPINGIFVHGALENGRLPAKPVKLKAQSAVTGSQVLGTVVGIDDLHVALDLTAEQHGKVNKGADCKIELAGQPGQPVKGRLAGLAGLPYAANKFRGGVAVLANIPPSAMLAPCKVTLPTTGGKSDAPATKKPAKNDKEQQASNKQAEKEAKQ</sequence>
<comment type="subcellular location">
    <subcellularLocation>
        <location evidence="1">Cell envelope</location>
    </subcellularLocation>
</comment>
<dbReference type="Proteomes" id="UP000315003">
    <property type="component" value="Chromosome"/>
</dbReference>
<organism evidence="5 6">
    <name type="scientific">Stieleria bergensis</name>
    <dbReference type="NCBI Taxonomy" id="2528025"/>
    <lineage>
        <taxon>Bacteria</taxon>
        <taxon>Pseudomonadati</taxon>
        <taxon>Planctomycetota</taxon>
        <taxon>Planctomycetia</taxon>
        <taxon>Pirellulales</taxon>
        <taxon>Pirellulaceae</taxon>
        <taxon>Stieleria</taxon>
    </lineage>
</organism>
<proteinExistence type="predicted"/>
<evidence type="ECO:0000313" key="5">
    <source>
        <dbReference type="EMBL" id="QDT57880.1"/>
    </source>
</evidence>
<feature type="compositionally biased region" description="Basic and acidic residues" evidence="4">
    <location>
        <begin position="427"/>
        <end position="446"/>
    </location>
</feature>
<feature type="region of interest" description="Disordered" evidence="4">
    <location>
        <begin position="408"/>
        <end position="446"/>
    </location>
</feature>
<evidence type="ECO:0000256" key="4">
    <source>
        <dbReference type="SAM" id="MobiDB-lite"/>
    </source>
</evidence>
<dbReference type="PANTHER" id="PTHR32347:SF14">
    <property type="entry name" value="EFFLUX SYSTEM COMPONENT YKNX-RELATED"/>
    <property type="match status" value="1"/>
</dbReference>
<evidence type="ECO:0000256" key="1">
    <source>
        <dbReference type="ARBA" id="ARBA00004196"/>
    </source>
</evidence>
<dbReference type="RefSeq" id="WP_145268645.1">
    <property type="nucleotide sequence ID" value="NZ_CP036272.1"/>
</dbReference>
<protein>
    <submittedName>
        <fullName evidence="5">HlyD family secretion protein</fullName>
    </submittedName>
</protein>
<dbReference type="AlphaFoldDB" id="A0A517SP30"/>
<dbReference type="PANTHER" id="PTHR32347">
    <property type="entry name" value="EFFLUX SYSTEM COMPONENT YKNX-RELATED"/>
    <property type="match status" value="1"/>
</dbReference>
<accession>A0A517SP30</accession>
<reference evidence="5 6" key="1">
    <citation type="submission" date="2019-02" db="EMBL/GenBank/DDBJ databases">
        <title>Deep-cultivation of Planctomycetes and their phenomic and genomic characterization uncovers novel biology.</title>
        <authorList>
            <person name="Wiegand S."/>
            <person name="Jogler M."/>
            <person name="Boedeker C."/>
            <person name="Pinto D."/>
            <person name="Vollmers J."/>
            <person name="Rivas-Marin E."/>
            <person name="Kohn T."/>
            <person name="Peeters S.H."/>
            <person name="Heuer A."/>
            <person name="Rast P."/>
            <person name="Oberbeckmann S."/>
            <person name="Bunk B."/>
            <person name="Jeske O."/>
            <person name="Meyerdierks A."/>
            <person name="Storesund J.E."/>
            <person name="Kallscheuer N."/>
            <person name="Luecker S."/>
            <person name="Lage O.M."/>
            <person name="Pohl T."/>
            <person name="Merkel B.J."/>
            <person name="Hornburger P."/>
            <person name="Mueller R.-W."/>
            <person name="Bruemmer F."/>
            <person name="Labrenz M."/>
            <person name="Spormann A.M."/>
            <person name="Op den Camp H."/>
            <person name="Overmann J."/>
            <person name="Amann R."/>
            <person name="Jetten M.S.M."/>
            <person name="Mascher T."/>
            <person name="Medema M.H."/>
            <person name="Devos D.P."/>
            <person name="Kaster A.-K."/>
            <person name="Ovreas L."/>
            <person name="Rohde M."/>
            <person name="Galperin M.Y."/>
            <person name="Jogler C."/>
        </authorList>
    </citation>
    <scope>NUCLEOTIDE SEQUENCE [LARGE SCALE GENOMIC DNA]</scope>
    <source>
        <strain evidence="5 6">SV_7m_r</strain>
    </source>
</reference>
<gene>
    <name evidence="5" type="ORF">SV7mr_03650</name>
</gene>
<dbReference type="EMBL" id="CP036272">
    <property type="protein sequence ID" value="QDT57880.1"/>
    <property type="molecule type" value="Genomic_DNA"/>
</dbReference>
<feature type="coiled-coil region" evidence="3">
    <location>
        <begin position="95"/>
        <end position="147"/>
    </location>
</feature>
<evidence type="ECO:0000313" key="6">
    <source>
        <dbReference type="Proteomes" id="UP000315003"/>
    </source>
</evidence>
<keyword evidence="2 3" id="KW-0175">Coiled coil</keyword>